<dbReference type="AlphaFoldDB" id="A0A3P7F7J1"/>
<reference evidence="3" key="1">
    <citation type="submission" date="2018-11" db="EMBL/GenBank/DDBJ databases">
        <authorList>
            <consortium name="Pathogen Informatics"/>
        </authorList>
    </citation>
    <scope>NUCLEOTIDE SEQUENCE [LARGE SCALE GENOMIC DNA]</scope>
</reference>
<protein>
    <recommendedName>
        <fullName evidence="2">DUF547 domain-containing protein</fullName>
    </recommendedName>
</protein>
<accession>A0A3P7F7J1</accession>
<proteinExistence type="predicted"/>
<dbReference type="Pfam" id="PF04784">
    <property type="entry name" value="DUF547"/>
    <property type="match status" value="1"/>
</dbReference>
<evidence type="ECO:0000259" key="2">
    <source>
        <dbReference type="Pfam" id="PF04784"/>
    </source>
</evidence>
<feature type="signal peptide" evidence="1">
    <location>
        <begin position="1"/>
        <end position="18"/>
    </location>
</feature>
<name>A0A3P7F7J1_TOXCA</name>
<dbReference type="PANTHER" id="PTHR46361:SF5">
    <property type="entry name" value="DEP DOMAIN-CONTAINING PROTEIN"/>
    <property type="match status" value="1"/>
</dbReference>
<dbReference type="PANTHER" id="PTHR46361">
    <property type="entry name" value="ELECTRON CARRIER/ PROTEIN DISULFIDE OXIDOREDUCTASE"/>
    <property type="match status" value="1"/>
</dbReference>
<feature type="domain" description="DUF547" evidence="2">
    <location>
        <begin position="6"/>
        <end position="50"/>
    </location>
</feature>
<sequence>MLRLFQLALNVPIPLVHFAVNYGTKSGPPIRLYSIEKVIEEMQTAARDFLSCDDNLRIDVKKSIIFLPSIFKWYAEDFGGSKRKVHFYIDKLHSGRSNQADKHTYIYVPYVHKHVGLTVRLRDSQKQSKTRLCSFTTIVIRIKSVITKPAVLFFEASDFYQNITFLHDSFNLRTTS</sequence>
<evidence type="ECO:0000313" key="3">
    <source>
        <dbReference type="EMBL" id="VDM28426.1"/>
    </source>
</evidence>
<keyword evidence="1" id="KW-0732">Signal</keyword>
<evidence type="ECO:0000256" key="1">
    <source>
        <dbReference type="SAM" id="SignalP"/>
    </source>
</evidence>
<dbReference type="EMBL" id="UYWY01002913">
    <property type="protein sequence ID" value="VDM28426.1"/>
    <property type="molecule type" value="Genomic_DNA"/>
</dbReference>
<feature type="chain" id="PRO_5018076732" description="DUF547 domain-containing protein" evidence="1">
    <location>
        <begin position="19"/>
        <end position="176"/>
    </location>
</feature>
<organism evidence="3">
    <name type="scientific">Toxocara canis</name>
    <name type="common">Canine roundworm</name>
    <dbReference type="NCBI Taxonomy" id="6265"/>
    <lineage>
        <taxon>Eukaryota</taxon>
        <taxon>Metazoa</taxon>
        <taxon>Ecdysozoa</taxon>
        <taxon>Nematoda</taxon>
        <taxon>Chromadorea</taxon>
        <taxon>Rhabditida</taxon>
        <taxon>Spirurina</taxon>
        <taxon>Ascaridomorpha</taxon>
        <taxon>Ascaridoidea</taxon>
        <taxon>Toxocaridae</taxon>
        <taxon>Toxocara</taxon>
    </lineage>
</organism>
<dbReference type="InterPro" id="IPR006869">
    <property type="entry name" value="DUF547"/>
</dbReference>
<gene>
    <name evidence="3" type="ORF">TCNE_LOCUS2709</name>
</gene>